<proteinExistence type="predicted"/>
<name>A0ABQ8TKD5_PERAM</name>
<feature type="compositionally biased region" description="Acidic residues" evidence="1">
    <location>
        <begin position="10"/>
        <end position="21"/>
    </location>
</feature>
<dbReference type="EMBL" id="JAJSOF020000009">
    <property type="protein sequence ID" value="KAJ4446192.1"/>
    <property type="molecule type" value="Genomic_DNA"/>
</dbReference>
<protein>
    <submittedName>
        <fullName evidence="2">Uncharacterized protein</fullName>
    </submittedName>
</protein>
<dbReference type="Proteomes" id="UP001148838">
    <property type="component" value="Unassembled WGS sequence"/>
</dbReference>
<evidence type="ECO:0000313" key="2">
    <source>
        <dbReference type="EMBL" id="KAJ4446192.1"/>
    </source>
</evidence>
<organism evidence="2 3">
    <name type="scientific">Periplaneta americana</name>
    <name type="common">American cockroach</name>
    <name type="synonym">Blatta americana</name>
    <dbReference type="NCBI Taxonomy" id="6978"/>
    <lineage>
        <taxon>Eukaryota</taxon>
        <taxon>Metazoa</taxon>
        <taxon>Ecdysozoa</taxon>
        <taxon>Arthropoda</taxon>
        <taxon>Hexapoda</taxon>
        <taxon>Insecta</taxon>
        <taxon>Pterygota</taxon>
        <taxon>Neoptera</taxon>
        <taxon>Polyneoptera</taxon>
        <taxon>Dictyoptera</taxon>
        <taxon>Blattodea</taxon>
        <taxon>Blattoidea</taxon>
        <taxon>Blattidae</taxon>
        <taxon>Blattinae</taxon>
        <taxon>Periplaneta</taxon>
    </lineage>
</organism>
<keyword evidence="3" id="KW-1185">Reference proteome</keyword>
<sequence length="96" mass="11494">MPDGLTRDVYDDEDDEDDEEDQKNSIYCNASFMMWSRLMPAHDVKVRKMRLLCHPWLRAYSESHRPLAEQVLNVNRRRKHDTVSPYSQKEKKNNVL</sequence>
<feature type="region of interest" description="Disordered" evidence="1">
    <location>
        <begin position="76"/>
        <end position="96"/>
    </location>
</feature>
<gene>
    <name evidence="2" type="ORF">ANN_12886</name>
</gene>
<accession>A0ABQ8TKD5</accession>
<feature type="region of interest" description="Disordered" evidence="1">
    <location>
        <begin position="1"/>
        <end position="23"/>
    </location>
</feature>
<reference evidence="2 3" key="1">
    <citation type="journal article" date="2022" name="Allergy">
        <title>Genome assembly and annotation of Periplaneta americana reveal a comprehensive cockroach allergen profile.</title>
        <authorList>
            <person name="Wang L."/>
            <person name="Xiong Q."/>
            <person name="Saelim N."/>
            <person name="Wang L."/>
            <person name="Nong W."/>
            <person name="Wan A.T."/>
            <person name="Shi M."/>
            <person name="Liu X."/>
            <person name="Cao Q."/>
            <person name="Hui J.H.L."/>
            <person name="Sookrung N."/>
            <person name="Leung T.F."/>
            <person name="Tungtrongchitr A."/>
            <person name="Tsui S.K.W."/>
        </authorList>
    </citation>
    <scope>NUCLEOTIDE SEQUENCE [LARGE SCALE GENOMIC DNA]</scope>
    <source>
        <strain evidence="2">PWHHKU_190912</strain>
    </source>
</reference>
<evidence type="ECO:0000313" key="3">
    <source>
        <dbReference type="Proteomes" id="UP001148838"/>
    </source>
</evidence>
<evidence type="ECO:0000256" key="1">
    <source>
        <dbReference type="SAM" id="MobiDB-lite"/>
    </source>
</evidence>
<comment type="caution">
    <text evidence="2">The sequence shown here is derived from an EMBL/GenBank/DDBJ whole genome shotgun (WGS) entry which is preliminary data.</text>
</comment>